<dbReference type="FunCoup" id="Q6CTX3">
    <property type="interactions" value="52"/>
</dbReference>
<dbReference type="OMA" id="MEELYVY"/>
<dbReference type="InParanoid" id="Q6CTX3"/>
<dbReference type="HOGENOM" id="CLU_079711_0_0_1"/>
<evidence type="ECO:0000313" key="3">
    <source>
        <dbReference type="Proteomes" id="UP000000598"/>
    </source>
</evidence>
<protein>
    <submittedName>
        <fullName evidence="2">KLLA0C09372p</fullName>
    </submittedName>
</protein>
<feature type="region of interest" description="Disordered" evidence="1">
    <location>
        <begin position="254"/>
        <end position="294"/>
    </location>
</feature>
<dbReference type="AlphaFoldDB" id="Q6CTX3"/>
<name>Q6CTX3_KLULA</name>
<accession>Q6CTX3</accession>
<sequence length="294" mass="33876">MDKIYVYAGENKPKVELTKIKNVPRIEEIIRYLHRMQDVFQLQLRAVETITGNLKIKSNSHSDDTDDHDKPFYILEYCVAEDTYSLWKSRSEWKLSSAIATLYGSNTLTDLPDRLVEALKDSQHIFMVRNLLKEFNIRDTMKIDWDSIATDLMIFFEARELKKPIDPYELKTSMALSLLRSMVDLNKRELGSTLLSYDVKVHQDNSPVSSPPSASTKANKNITFQSDYTHMPSTQLQSNFNTFFQSMAENFETYDTERQPSTRSLRLPSFAKNKKTPAGQVHKPARKGNGMSIN</sequence>
<proteinExistence type="predicted"/>
<organism evidence="2 3">
    <name type="scientific">Kluyveromyces lactis (strain ATCC 8585 / CBS 2359 / DSM 70799 / NBRC 1267 / NRRL Y-1140 / WM37)</name>
    <name type="common">Yeast</name>
    <name type="synonym">Candida sphaerica</name>
    <dbReference type="NCBI Taxonomy" id="284590"/>
    <lineage>
        <taxon>Eukaryota</taxon>
        <taxon>Fungi</taxon>
        <taxon>Dikarya</taxon>
        <taxon>Ascomycota</taxon>
        <taxon>Saccharomycotina</taxon>
        <taxon>Saccharomycetes</taxon>
        <taxon>Saccharomycetales</taxon>
        <taxon>Saccharomycetaceae</taxon>
        <taxon>Kluyveromyces</taxon>
    </lineage>
</organism>
<dbReference type="EMBL" id="CR382123">
    <property type="protein sequence ID" value="CAH01467.1"/>
    <property type="molecule type" value="Genomic_DNA"/>
</dbReference>
<reference evidence="2 3" key="1">
    <citation type="journal article" date="2004" name="Nature">
        <title>Genome evolution in yeasts.</title>
        <authorList>
            <consortium name="Genolevures"/>
            <person name="Dujon B."/>
            <person name="Sherman D."/>
            <person name="Fischer G."/>
            <person name="Durrens P."/>
            <person name="Casaregola S."/>
            <person name="Lafontaine I."/>
            <person name="de Montigny J."/>
            <person name="Marck C."/>
            <person name="Neuveglise C."/>
            <person name="Talla E."/>
            <person name="Goffard N."/>
            <person name="Frangeul L."/>
            <person name="Aigle M."/>
            <person name="Anthouard V."/>
            <person name="Babour A."/>
            <person name="Barbe V."/>
            <person name="Barnay S."/>
            <person name="Blanchin S."/>
            <person name="Beckerich J.M."/>
            <person name="Beyne E."/>
            <person name="Bleykasten C."/>
            <person name="Boisrame A."/>
            <person name="Boyer J."/>
            <person name="Cattolico L."/>
            <person name="Confanioleri F."/>
            <person name="de Daruvar A."/>
            <person name="Despons L."/>
            <person name="Fabre E."/>
            <person name="Fairhead C."/>
            <person name="Ferry-Dumazet H."/>
            <person name="Groppi A."/>
            <person name="Hantraye F."/>
            <person name="Hennequin C."/>
            <person name="Jauniaux N."/>
            <person name="Joyet P."/>
            <person name="Kachouri R."/>
            <person name="Kerrest A."/>
            <person name="Koszul R."/>
            <person name="Lemaire M."/>
            <person name="Lesur I."/>
            <person name="Ma L."/>
            <person name="Muller H."/>
            <person name="Nicaud J.M."/>
            <person name="Nikolski M."/>
            <person name="Oztas S."/>
            <person name="Ozier-Kalogeropoulos O."/>
            <person name="Pellenz S."/>
            <person name="Potier S."/>
            <person name="Richard G.F."/>
            <person name="Straub M.L."/>
            <person name="Suleau A."/>
            <person name="Swennene D."/>
            <person name="Tekaia F."/>
            <person name="Wesolowski-Louvel M."/>
            <person name="Westhof E."/>
            <person name="Wirth B."/>
            <person name="Zeniou-Meyer M."/>
            <person name="Zivanovic I."/>
            <person name="Bolotin-Fukuhara M."/>
            <person name="Thierry A."/>
            <person name="Bouchier C."/>
            <person name="Caudron B."/>
            <person name="Scarpelli C."/>
            <person name="Gaillardin C."/>
            <person name="Weissenbach J."/>
            <person name="Wincker P."/>
            <person name="Souciet J.L."/>
        </authorList>
    </citation>
    <scope>NUCLEOTIDE SEQUENCE [LARGE SCALE GENOMIC DNA]</scope>
    <source>
        <strain evidence="3">ATCC 8585 / CBS 2359 / DSM 70799 / NBRC 1267 / NRRL Y-1140 / WM37</strain>
    </source>
</reference>
<dbReference type="Proteomes" id="UP000000598">
    <property type="component" value="Chromosome C"/>
</dbReference>
<gene>
    <name evidence="2" type="ORF">KLLA0_C09372g</name>
</gene>
<dbReference type="eggNOG" id="ENOG502RZH0">
    <property type="taxonomic scope" value="Eukaryota"/>
</dbReference>
<evidence type="ECO:0000313" key="2">
    <source>
        <dbReference type="EMBL" id="CAH01467.1"/>
    </source>
</evidence>
<evidence type="ECO:0000256" key="1">
    <source>
        <dbReference type="SAM" id="MobiDB-lite"/>
    </source>
</evidence>
<dbReference type="PaxDb" id="284590-Q6CTX3"/>
<dbReference type="KEGG" id="kla:KLLA0_C09372g"/>
<keyword evidence="3" id="KW-1185">Reference proteome</keyword>